<dbReference type="EnsemblMetazoa" id="XM_030988016">
    <property type="protein sequence ID" value="XP_030843876"/>
    <property type="gene ID" value="LOC100894091"/>
</dbReference>
<comment type="subunit">
    <text evidence="9">Interacts with EPS8.</text>
</comment>
<dbReference type="OMA" id="YNDTYEV"/>
<dbReference type="KEGG" id="spu:100894091"/>
<keyword evidence="5" id="KW-0007">Acetylation</keyword>
<feature type="compositionally biased region" description="Polar residues" evidence="11">
    <location>
        <begin position="491"/>
        <end position="533"/>
    </location>
</feature>
<keyword evidence="7" id="KW-0968">Cytoplasmic vesicle</keyword>
<feature type="compositionally biased region" description="Polar residues" evidence="11">
    <location>
        <begin position="469"/>
        <end position="481"/>
    </location>
</feature>
<dbReference type="Gene3D" id="1.10.472.80">
    <property type="entry name" value="Ypt/Rab-GAP domain of gyp1p, domain 3"/>
    <property type="match status" value="1"/>
</dbReference>
<dbReference type="FunFam" id="1.10.472.80:FF:000019">
    <property type="entry name" value="USP6 N-terminal like"/>
    <property type="match status" value="1"/>
</dbReference>
<sequence length="786" mass="89073">MTETQEMEALQRAQKERLDIVLKYDKGRDKGQKIDPWEDASFIIYRVTDRYGFCQNYVDVYSNGSENELPDFDEEEKKAKELELERTQKWLKMAKNWKRYYSSEKLTRRIYKGIPDKMRGTVWAMLLDLNKIKDEQPNVYERMKARARIHSPDIRQIDLDVNRTFRNHIMFRDRYGIKQQALFHILAAYSMYNTEVGYCQGMSQIAALLLMYLNEEEAFWALHILLTDTKHAMHGFFIPGFPKLIRYQDHHENILRKLLPKIRKNLDRLEIHTSLYSMKWFFQCFLDRVPFPLTLRLWDIFMLEGDKILTTMAYTLMKLHRRVMIKKDMELVVRYLQEQLVLDFGYRDDEVIDALQEGITELKRSKLLIPKPAKQNELAILPFGLMRQPSVSQQTGLRTAMPVSPPPVGNGTSRQSPSSIVSQPRSSETDKQKKTKPIPPAKPKNVTFKKEVTQSTSSSSQPPTPTSTIVSASNGTSQNTSPDKRKPDENYYSSVTSFESQYSARSSGTHPTRNSSGSPARSEPGSSRNNDLTPTGREFVEEFPYQGMPGEDVGYRRQNSNEKGTLRTGKASPLNERPQSLPPSSPTHTGDIGERRLSLYDNVDIYYNAHYEQSMEESLEAVGTPTPKAHAQDGMFYVTGIPNDPRVAGMSQGLNQAASTEIGNTSTNFKTYPEPVQAPGTSSQLSSPPPPTKPTSLGNLQSFEVQKTTHHYQKRTSWEGSQSQPGRSPSRSSGATASASARSPGATASASARPVRASPTRSSPTRNKPASPINGVQYFHSQVTYI</sequence>
<feature type="compositionally biased region" description="Low complexity" evidence="11">
    <location>
        <begin position="413"/>
        <end position="426"/>
    </location>
</feature>
<feature type="compositionally biased region" description="Polar residues" evidence="11">
    <location>
        <begin position="697"/>
        <end position="706"/>
    </location>
</feature>
<dbReference type="CTD" id="9712"/>
<accession>A0A7M7NZD0</accession>
<dbReference type="GO" id="GO:0031410">
    <property type="term" value="C:cytoplasmic vesicle"/>
    <property type="evidence" value="ECO:0007669"/>
    <property type="project" value="UniProtKB-SubCell"/>
</dbReference>
<evidence type="ECO:0000256" key="5">
    <source>
        <dbReference type="ARBA" id="ARBA00022990"/>
    </source>
</evidence>
<dbReference type="Gene3D" id="1.10.8.270">
    <property type="entry name" value="putative rabgap domain of human tbc1 domain family member 14 like domains"/>
    <property type="match status" value="1"/>
</dbReference>
<dbReference type="PANTHER" id="PTHR47219:SF19">
    <property type="entry name" value="USP6 N-TERMINAL-LIKE PROTEIN ISOFORM X1"/>
    <property type="match status" value="1"/>
</dbReference>
<organism evidence="13 14">
    <name type="scientific">Strongylocentrotus purpuratus</name>
    <name type="common">Purple sea urchin</name>
    <dbReference type="NCBI Taxonomy" id="7668"/>
    <lineage>
        <taxon>Eukaryota</taxon>
        <taxon>Metazoa</taxon>
        <taxon>Echinodermata</taxon>
        <taxon>Eleutherozoa</taxon>
        <taxon>Echinozoa</taxon>
        <taxon>Echinoidea</taxon>
        <taxon>Euechinoidea</taxon>
        <taxon>Echinacea</taxon>
        <taxon>Camarodonta</taxon>
        <taxon>Echinidea</taxon>
        <taxon>Strongylocentrotidae</taxon>
        <taxon>Strongylocentrotus</taxon>
    </lineage>
</organism>
<dbReference type="SMART" id="SM00164">
    <property type="entry name" value="TBC"/>
    <property type="match status" value="1"/>
</dbReference>
<comment type="function">
    <text evidence="8">Acts as a GTPase-activating protein for RAB5A and RAB43. Involved in receptor trafficking. In complex with EPS8 inhibits internalization of EGFR. Involved in retrograde transport from the endocytic pathway to the Golgi apparatus. Involved in the transport of Shiga toxin from early and recycling endosomes to the trans-Golgi network. Required for structural integrity of the Golgi complex.</text>
</comment>
<feature type="compositionally biased region" description="Low complexity" evidence="11">
    <location>
        <begin position="720"/>
        <end position="766"/>
    </location>
</feature>
<dbReference type="InterPro" id="IPR050302">
    <property type="entry name" value="Rab_GAP_TBC_domain"/>
</dbReference>
<protein>
    <recommendedName>
        <fullName evidence="10">USP6 N-terminal-like protein</fullName>
    </recommendedName>
</protein>
<evidence type="ECO:0000256" key="10">
    <source>
        <dbReference type="ARBA" id="ARBA00070172"/>
    </source>
</evidence>
<keyword evidence="4" id="KW-0597">Phosphoprotein</keyword>
<feature type="region of interest" description="Disordered" evidence="11">
    <location>
        <begin position="664"/>
        <end position="775"/>
    </location>
</feature>
<dbReference type="InParanoid" id="A0A7M7NZD0"/>
<dbReference type="FunFam" id="1.10.8.270:FF:000010">
    <property type="entry name" value="Putative USP6 N-terminal-like protein"/>
    <property type="match status" value="1"/>
</dbReference>
<feature type="domain" description="Rab-GAP TBC" evidence="12">
    <location>
        <begin position="113"/>
        <end position="305"/>
    </location>
</feature>
<keyword evidence="6" id="KW-0333">Golgi apparatus</keyword>
<dbReference type="Pfam" id="PF00566">
    <property type="entry name" value="RabGAP-TBC"/>
    <property type="match status" value="1"/>
</dbReference>
<name>A0A7M7NZD0_STRPU</name>
<evidence type="ECO:0000256" key="3">
    <source>
        <dbReference type="ARBA" id="ARBA00022468"/>
    </source>
</evidence>
<evidence type="ECO:0000259" key="12">
    <source>
        <dbReference type="PROSITE" id="PS50086"/>
    </source>
</evidence>
<evidence type="ECO:0000256" key="11">
    <source>
        <dbReference type="SAM" id="MobiDB-lite"/>
    </source>
</evidence>
<dbReference type="OrthoDB" id="294251at2759"/>
<dbReference type="EnsemblMetazoa" id="XM_030988017">
    <property type="protein sequence ID" value="XP_030843877"/>
    <property type="gene ID" value="LOC100894091"/>
</dbReference>
<evidence type="ECO:0000313" key="13">
    <source>
        <dbReference type="EnsemblMetazoa" id="XP_030843876"/>
    </source>
</evidence>
<dbReference type="GO" id="GO:0005794">
    <property type="term" value="C:Golgi apparatus"/>
    <property type="evidence" value="ECO:0007669"/>
    <property type="project" value="UniProtKB-SubCell"/>
</dbReference>
<feature type="region of interest" description="Disordered" evidence="11">
    <location>
        <begin position="391"/>
        <end position="594"/>
    </location>
</feature>
<dbReference type="InterPro" id="IPR000195">
    <property type="entry name" value="Rab-GAP-TBC_dom"/>
</dbReference>
<evidence type="ECO:0000313" key="14">
    <source>
        <dbReference type="Proteomes" id="UP000007110"/>
    </source>
</evidence>
<dbReference type="RefSeq" id="XP_030843876.1">
    <property type="nucleotide sequence ID" value="XM_030988016.1"/>
</dbReference>
<reference evidence="14" key="1">
    <citation type="submission" date="2015-02" db="EMBL/GenBank/DDBJ databases">
        <title>Genome sequencing for Strongylocentrotus purpuratus.</title>
        <authorList>
            <person name="Murali S."/>
            <person name="Liu Y."/>
            <person name="Vee V."/>
            <person name="English A."/>
            <person name="Wang M."/>
            <person name="Skinner E."/>
            <person name="Han Y."/>
            <person name="Muzny D.M."/>
            <person name="Worley K.C."/>
            <person name="Gibbs R.A."/>
        </authorList>
    </citation>
    <scope>NUCLEOTIDE SEQUENCE</scope>
</reference>
<reference evidence="13" key="2">
    <citation type="submission" date="2021-01" db="UniProtKB">
        <authorList>
            <consortium name="EnsemblMetazoa"/>
        </authorList>
    </citation>
    <scope>IDENTIFICATION</scope>
</reference>
<keyword evidence="3" id="KW-0343">GTPase activation</keyword>
<dbReference type="Proteomes" id="UP000007110">
    <property type="component" value="Unassembled WGS sequence"/>
</dbReference>
<proteinExistence type="predicted"/>
<dbReference type="SUPFAM" id="SSF47923">
    <property type="entry name" value="Ypt/Rab-GAP domain of gyp1p"/>
    <property type="match status" value="2"/>
</dbReference>
<evidence type="ECO:0000256" key="4">
    <source>
        <dbReference type="ARBA" id="ARBA00022553"/>
    </source>
</evidence>
<dbReference type="InterPro" id="IPR035969">
    <property type="entry name" value="Rab-GAP_TBC_sf"/>
</dbReference>
<evidence type="ECO:0000256" key="7">
    <source>
        <dbReference type="ARBA" id="ARBA00023329"/>
    </source>
</evidence>
<evidence type="ECO:0000256" key="1">
    <source>
        <dbReference type="ARBA" id="ARBA00004541"/>
    </source>
</evidence>
<dbReference type="Gene3D" id="1.10.10.750">
    <property type="entry name" value="Ypt/Rab-GAP domain of gyp1p, domain 1"/>
    <property type="match status" value="1"/>
</dbReference>
<evidence type="ECO:0000256" key="9">
    <source>
        <dbReference type="ARBA" id="ARBA00064037"/>
    </source>
</evidence>
<evidence type="ECO:0000256" key="6">
    <source>
        <dbReference type="ARBA" id="ARBA00023034"/>
    </source>
</evidence>
<evidence type="ECO:0000256" key="8">
    <source>
        <dbReference type="ARBA" id="ARBA00059926"/>
    </source>
</evidence>
<comment type="subcellular location">
    <subcellularLocation>
        <location evidence="1">Cytoplasmic vesicle</location>
    </subcellularLocation>
    <subcellularLocation>
        <location evidence="2">Golgi apparatus</location>
    </subcellularLocation>
</comment>
<dbReference type="GeneID" id="100894091"/>
<dbReference type="GO" id="GO:0005096">
    <property type="term" value="F:GTPase activator activity"/>
    <property type="evidence" value="ECO:0000318"/>
    <property type="project" value="GO_Central"/>
</dbReference>
<dbReference type="AlphaFoldDB" id="A0A7M7NZD0"/>
<keyword evidence="14" id="KW-1185">Reference proteome</keyword>
<evidence type="ECO:0000256" key="2">
    <source>
        <dbReference type="ARBA" id="ARBA00004555"/>
    </source>
</evidence>
<dbReference type="PANTHER" id="PTHR47219">
    <property type="entry name" value="RAB GTPASE-ACTIVATING PROTEIN 1-LIKE"/>
    <property type="match status" value="1"/>
</dbReference>
<dbReference type="RefSeq" id="XP_030843877.1">
    <property type="nucleotide sequence ID" value="XM_030988017.1"/>
</dbReference>
<dbReference type="FunFam" id="1.10.10.750:FF:000001">
    <property type="entry name" value="TBC1 domain family member 10A"/>
    <property type="match status" value="1"/>
</dbReference>
<dbReference type="PROSITE" id="PS50086">
    <property type="entry name" value="TBC_RABGAP"/>
    <property type="match status" value="1"/>
</dbReference>